<keyword evidence="2" id="KW-1185">Reference proteome</keyword>
<evidence type="ECO:0000313" key="2">
    <source>
        <dbReference type="Proteomes" id="UP001190700"/>
    </source>
</evidence>
<evidence type="ECO:0000313" key="1">
    <source>
        <dbReference type="EMBL" id="KAK3250852.1"/>
    </source>
</evidence>
<dbReference type="SUPFAM" id="SSF56672">
    <property type="entry name" value="DNA/RNA polymerases"/>
    <property type="match status" value="1"/>
</dbReference>
<organism evidence="1 2">
    <name type="scientific">Cymbomonas tetramitiformis</name>
    <dbReference type="NCBI Taxonomy" id="36881"/>
    <lineage>
        <taxon>Eukaryota</taxon>
        <taxon>Viridiplantae</taxon>
        <taxon>Chlorophyta</taxon>
        <taxon>Pyramimonadophyceae</taxon>
        <taxon>Pyramimonadales</taxon>
        <taxon>Pyramimonadaceae</taxon>
        <taxon>Cymbomonas</taxon>
    </lineage>
</organism>
<dbReference type="EMBL" id="LGRX02026454">
    <property type="protein sequence ID" value="KAK3250852.1"/>
    <property type="molecule type" value="Genomic_DNA"/>
</dbReference>
<reference evidence="1 2" key="1">
    <citation type="journal article" date="2015" name="Genome Biol. Evol.">
        <title>Comparative Genomics of a Bacterivorous Green Alga Reveals Evolutionary Causalities and Consequences of Phago-Mixotrophic Mode of Nutrition.</title>
        <authorList>
            <person name="Burns J.A."/>
            <person name="Paasch A."/>
            <person name="Narechania A."/>
            <person name="Kim E."/>
        </authorList>
    </citation>
    <scope>NUCLEOTIDE SEQUENCE [LARGE SCALE GENOMIC DNA]</scope>
    <source>
        <strain evidence="1 2">PLY_AMNH</strain>
    </source>
</reference>
<name>A0AAE0F4B7_9CHLO</name>
<accession>A0AAE0F4B7</accession>
<protein>
    <submittedName>
        <fullName evidence="1">Uncharacterized protein</fullName>
    </submittedName>
</protein>
<sequence>MEDGDGLRSLNLRRVNSKGRVDTPKKLVRLAKPGDWCFSFDLHDGYHAVGIDPGIQKSMQFDVRGGLFPCGALPFGCNDSPRILFKIMTVLVECLRSPRSKVDRREVRKLPSGSTMWLQQLEALANEVVCWPIDDAWYSGMVGSTSEDGLTHVAYDDGDEEYLSMSTERYKEHGAVQGAPMEPQVVVSGWDAALQARLRSGLGESSHTELAVRTQGAALGSKTLGNYHPKAKAFIDFYGTVSMILHKEKGRRHVRLKRRLTIPAARVKGLVKLLQHWEQVRNALWAQSSAADAGEQGSDWRLPWELGKLYSAQANDWVQEALGKLGCAPPGGGDFFGHSTRKGACLCARTVGTAIDRCCFLGGWSQLSSAIHSYIDPTAVPDEHMEQYFGWTAPRWRQQQPGTQQCA</sequence>
<comment type="caution">
    <text evidence="1">The sequence shown here is derived from an EMBL/GenBank/DDBJ whole genome shotgun (WGS) entry which is preliminary data.</text>
</comment>
<dbReference type="InterPro" id="IPR043128">
    <property type="entry name" value="Rev_trsase/Diguanyl_cyclase"/>
</dbReference>
<dbReference type="Proteomes" id="UP001190700">
    <property type="component" value="Unassembled WGS sequence"/>
</dbReference>
<proteinExistence type="predicted"/>
<dbReference type="Gene3D" id="3.30.70.270">
    <property type="match status" value="1"/>
</dbReference>
<gene>
    <name evidence="1" type="ORF">CYMTET_39788</name>
</gene>
<dbReference type="AlphaFoldDB" id="A0AAE0F4B7"/>
<dbReference type="Gene3D" id="3.10.10.10">
    <property type="entry name" value="HIV Type 1 Reverse Transcriptase, subunit A, domain 1"/>
    <property type="match status" value="1"/>
</dbReference>
<dbReference type="Gene3D" id="2.30.30.140">
    <property type="match status" value="1"/>
</dbReference>
<dbReference type="InterPro" id="IPR043502">
    <property type="entry name" value="DNA/RNA_pol_sf"/>
</dbReference>